<evidence type="ECO:0000256" key="1">
    <source>
        <dbReference type="SAM" id="MobiDB-lite"/>
    </source>
</evidence>
<evidence type="ECO:0000313" key="3">
    <source>
        <dbReference type="Proteomes" id="UP001165063"/>
    </source>
</evidence>
<reference evidence="2" key="1">
    <citation type="submission" date="2023-04" db="EMBL/GenBank/DDBJ databases">
        <title>Ambrosiozyma monospora NBRC 1965.</title>
        <authorList>
            <person name="Ichikawa N."/>
            <person name="Sato H."/>
            <person name="Tonouchi N."/>
        </authorList>
    </citation>
    <scope>NUCLEOTIDE SEQUENCE</scope>
    <source>
        <strain evidence="2">NBRC 1965</strain>
    </source>
</reference>
<protein>
    <submittedName>
        <fullName evidence="2">Unnamed protein product</fullName>
    </submittedName>
</protein>
<sequence length="95" mass="11055">MLYIVDEDLTTTTTTTTTTSWRPWPMAPRITGDLVRQQFQQQFQQQVQQQQQQFTSKNVDTKFQQPGKISAGPKNKNNKTYRNSLELLIDLASYN</sequence>
<organism evidence="2 3">
    <name type="scientific">Ambrosiozyma monospora</name>
    <name type="common">Yeast</name>
    <name type="synonym">Endomycopsis monosporus</name>
    <dbReference type="NCBI Taxonomy" id="43982"/>
    <lineage>
        <taxon>Eukaryota</taxon>
        <taxon>Fungi</taxon>
        <taxon>Dikarya</taxon>
        <taxon>Ascomycota</taxon>
        <taxon>Saccharomycotina</taxon>
        <taxon>Pichiomycetes</taxon>
        <taxon>Pichiales</taxon>
        <taxon>Pichiaceae</taxon>
        <taxon>Ambrosiozyma</taxon>
    </lineage>
</organism>
<feature type="region of interest" description="Disordered" evidence="1">
    <location>
        <begin position="51"/>
        <end position="80"/>
    </location>
</feature>
<proteinExistence type="predicted"/>
<feature type="compositionally biased region" description="Polar residues" evidence="1">
    <location>
        <begin position="55"/>
        <end position="64"/>
    </location>
</feature>
<name>A0A9W6YSW4_AMBMO</name>
<accession>A0A9W6YSW4</accession>
<keyword evidence="3" id="KW-1185">Reference proteome</keyword>
<gene>
    <name evidence="2" type="ORF">Amon01_000199400</name>
</gene>
<evidence type="ECO:0000313" key="2">
    <source>
        <dbReference type="EMBL" id="GMG21441.1"/>
    </source>
</evidence>
<dbReference type="EMBL" id="BSXU01000665">
    <property type="protein sequence ID" value="GMG21441.1"/>
    <property type="molecule type" value="Genomic_DNA"/>
</dbReference>
<dbReference type="Proteomes" id="UP001165063">
    <property type="component" value="Unassembled WGS sequence"/>
</dbReference>
<comment type="caution">
    <text evidence="2">The sequence shown here is derived from an EMBL/GenBank/DDBJ whole genome shotgun (WGS) entry which is preliminary data.</text>
</comment>
<dbReference type="AlphaFoldDB" id="A0A9W6YSW4"/>